<feature type="transmembrane region" description="Helical" evidence="8">
    <location>
        <begin position="12"/>
        <end position="37"/>
    </location>
</feature>
<feature type="transmembrane region" description="Helical" evidence="8">
    <location>
        <begin position="154"/>
        <end position="175"/>
    </location>
</feature>
<evidence type="ECO:0008006" key="11">
    <source>
        <dbReference type="Google" id="ProtNLM"/>
    </source>
</evidence>
<gene>
    <name evidence="9" type="ORF">C1I98_15210</name>
</gene>
<evidence type="ECO:0000313" key="9">
    <source>
        <dbReference type="EMBL" id="PZG45697.1"/>
    </source>
</evidence>
<feature type="transmembrane region" description="Helical" evidence="8">
    <location>
        <begin position="259"/>
        <end position="277"/>
    </location>
</feature>
<dbReference type="GO" id="GO:0016758">
    <property type="term" value="F:hexosyltransferase activity"/>
    <property type="evidence" value="ECO:0007669"/>
    <property type="project" value="InterPro"/>
</dbReference>
<evidence type="ECO:0000256" key="1">
    <source>
        <dbReference type="ARBA" id="ARBA00004651"/>
    </source>
</evidence>
<feature type="transmembrane region" description="Helical" evidence="8">
    <location>
        <begin position="361"/>
        <end position="385"/>
    </location>
</feature>
<comment type="subcellular location">
    <subcellularLocation>
        <location evidence="1">Cell membrane</location>
        <topology evidence="1">Multi-pass membrane protein</topology>
    </subcellularLocation>
</comment>
<evidence type="ECO:0000256" key="8">
    <source>
        <dbReference type="SAM" id="Phobius"/>
    </source>
</evidence>
<protein>
    <recommendedName>
        <fullName evidence="11">DUF2029 domain-containing protein</fullName>
    </recommendedName>
</protein>
<feature type="transmembrane region" description="Helical" evidence="8">
    <location>
        <begin position="114"/>
        <end position="134"/>
    </location>
</feature>
<comment type="similarity">
    <text evidence="7">Belongs to the glycosyltransferase 87 family.</text>
</comment>
<evidence type="ECO:0000313" key="10">
    <source>
        <dbReference type="Proteomes" id="UP000248544"/>
    </source>
</evidence>
<keyword evidence="10" id="KW-1185">Reference proteome</keyword>
<dbReference type="InterPro" id="IPR018584">
    <property type="entry name" value="GT87"/>
</dbReference>
<name>A0A2W2HI13_9ACTN</name>
<feature type="transmembrane region" description="Helical" evidence="8">
    <location>
        <begin position="86"/>
        <end position="107"/>
    </location>
</feature>
<organism evidence="9 10">
    <name type="scientific">Spongiactinospora gelatinilytica</name>
    <dbReference type="NCBI Taxonomy" id="2666298"/>
    <lineage>
        <taxon>Bacteria</taxon>
        <taxon>Bacillati</taxon>
        <taxon>Actinomycetota</taxon>
        <taxon>Actinomycetes</taxon>
        <taxon>Streptosporangiales</taxon>
        <taxon>Streptosporangiaceae</taxon>
        <taxon>Spongiactinospora</taxon>
    </lineage>
</organism>
<evidence type="ECO:0000256" key="2">
    <source>
        <dbReference type="ARBA" id="ARBA00022475"/>
    </source>
</evidence>
<accession>A0A2W2HI13</accession>
<evidence type="ECO:0000256" key="3">
    <source>
        <dbReference type="ARBA" id="ARBA00022679"/>
    </source>
</evidence>
<feature type="transmembrane region" description="Helical" evidence="8">
    <location>
        <begin position="187"/>
        <end position="209"/>
    </location>
</feature>
<dbReference type="AlphaFoldDB" id="A0A2W2HI13"/>
<keyword evidence="5 8" id="KW-1133">Transmembrane helix</keyword>
<evidence type="ECO:0000256" key="4">
    <source>
        <dbReference type="ARBA" id="ARBA00022692"/>
    </source>
</evidence>
<evidence type="ECO:0000256" key="7">
    <source>
        <dbReference type="ARBA" id="ARBA00024033"/>
    </source>
</evidence>
<dbReference type="Pfam" id="PF09594">
    <property type="entry name" value="GT87"/>
    <property type="match status" value="1"/>
</dbReference>
<keyword evidence="4 8" id="KW-0812">Transmembrane</keyword>
<dbReference type="RefSeq" id="WP_111168112.1">
    <property type="nucleotide sequence ID" value="NZ_POUA01000103.1"/>
</dbReference>
<reference evidence="9 10" key="1">
    <citation type="submission" date="2018-01" db="EMBL/GenBank/DDBJ databases">
        <title>Draft genome sequence of Sphaerisporangium sp. 7K107.</title>
        <authorList>
            <person name="Sahin N."/>
            <person name="Saygin H."/>
            <person name="Ay H."/>
        </authorList>
    </citation>
    <scope>NUCLEOTIDE SEQUENCE [LARGE SCALE GENOMIC DNA]</scope>
    <source>
        <strain evidence="9 10">7K107</strain>
    </source>
</reference>
<dbReference type="EMBL" id="POUA01000103">
    <property type="protein sequence ID" value="PZG45697.1"/>
    <property type="molecule type" value="Genomic_DNA"/>
</dbReference>
<dbReference type="GO" id="GO:0005886">
    <property type="term" value="C:plasma membrane"/>
    <property type="evidence" value="ECO:0007669"/>
    <property type="project" value="UniProtKB-SubCell"/>
</dbReference>
<comment type="caution">
    <text evidence="9">The sequence shown here is derived from an EMBL/GenBank/DDBJ whole genome shotgun (WGS) entry which is preliminary data.</text>
</comment>
<keyword evidence="6 8" id="KW-0472">Membrane</keyword>
<evidence type="ECO:0000256" key="6">
    <source>
        <dbReference type="ARBA" id="ARBA00023136"/>
    </source>
</evidence>
<keyword evidence="2" id="KW-1003">Cell membrane</keyword>
<keyword evidence="3" id="KW-0808">Transferase</keyword>
<sequence length="401" mass="42418">MITPQRSSARAALTIIYLWLATRVLLLLMVLDVVTIFESVNVDVGGVYQNWYGVMRTTGSLPVDDPTWQYPPGAALLMIAPSLLPFGYLSGFMAILVVCDALVTYTLARLPERAGLWVWLAGVPLLGPVVYARYDLVVAALAVLGLVRLRGSSTGGGLLLGVATGLKLWPALALIGVPRGRVARNAVLGAAAGAAVTTLGVLACLGRGADFLSAQRDRGVEVESVWALAFHFARWAGWPGEVAPNYGSMEMIGPFTAEAGRLSLVVTAGCLLWLVYWRRRARTWTDAAPADAALAAVLLFVVTSRVISPQYLVWLVGLAAVCAAARGSSQRPVVTLVLAATAVTMLEFPNLFVAVQESTVVGVAVLTLRNGLLVAAAVVSCVRLWRATTVSSRAPLAADQP</sequence>
<evidence type="ECO:0000256" key="5">
    <source>
        <dbReference type="ARBA" id="ARBA00022989"/>
    </source>
</evidence>
<proteinExistence type="inferred from homology"/>
<dbReference type="Proteomes" id="UP000248544">
    <property type="component" value="Unassembled WGS sequence"/>
</dbReference>
<feature type="transmembrane region" description="Helical" evidence="8">
    <location>
        <begin position="333"/>
        <end position="355"/>
    </location>
</feature>